<feature type="compositionally biased region" description="Basic residues" evidence="1">
    <location>
        <begin position="126"/>
        <end position="143"/>
    </location>
</feature>
<proteinExistence type="predicted"/>
<sequence length="205" mass="22253">MACCLQIPESQALNFLQETAQLLSQPGPTNSNTAIHGPTVPHSYRGCFPEGAQTFGPLDTLSLISFHCSSLEPELGVGTSVQEWDPIVCAKDHGGHHLWAACLEEPQTAQLPGISVPHKSESPRGGTRRVSRKHGKLRKRRVPLAKEEGRTGSSEEEEGCLSTHSMFPIFFEEINVVLLARPGKHHFGEMLKMGLLSAMPVALGT</sequence>
<evidence type="ECO:0000313" key="3">
    <source>
        <dbReference type="Proteomes" id="UP000826234"/>
    </source>
</evidence>
<dbReference type="EMBL" id="JAIPUX010000439">
    <property type="protein sequence ID" value="KAH0628725.1"/>
    <property type="molecule type" value="Genomic_DNA"/>
</dbReference>
<accession>A0ABQ7TG51</accession>
<comment type="caution">
    <text evidence="2">The sequence shown here is derived from an EMBL/GenBank/DDBJ whole genome shotgun (WGS) entry which is preliminary data.</text>
</comment>
<dbReference type="Proteomes" id="UP000826234">
    <property type="component" value="Unassembled WGS sequence"/>
</dbReference>
<name>A0ABQ7TG51_PHRPL</name>
<reference evidence="2 3" key="1">
    <citation type="journal article" date="2022" name="Gigascience">
        <title>A chromosome-level genome assembly and annotation of the desert horned lizard, Phrynosoma platyrhinos, provides insight into chromosomal rearrangements among reptiles.</title>
        <authorList>
            <person name="Koochekian N."/>
            <person name="Ascanio A."/>
            <person name="Farleigh K."/>
            <person name="Card D.C."/>
            <person name="Schield D.R."/>
            <person name="Castoe T.A."/>
            <person name="Jezkova T."/>
        </authorList>
    </citation>
    <scope>NUCLEOTIDE SEQUENCE [LARGE SCALE GENOMIC DNA]</scope>
    <source>
        <strain evidence="2">NK-2021</strain>
    </source>
</reference>
<feature type="region of interest" description="Disordered" evidence="1">
    <location>
        <begin position="113"/>
        <end position="159"/>
    </location>
</feature>
<evidence type="ECO:0000256" key="1">
    <source>
        <dbReference type="SAM" id="MobiDB-lite"/>
    </source>
</evidence>
<keyword evidence="3" id="KW-1185">Reference proteome</keyword>
<protein>
    <submittedName>
        <fullName evidence="2">Uncharacterized protein</fullName>
    </submittedName>
</protein>
<evidence type="ECO:0000313" key="2">
    <source>
        <dbReference type="EMBL" id="KAH0628725.1"/>
    </source>
</evidence>
<organism evidence="2 3">
    <name type="scientific">Phrynosoma platyrhinos</name>
    <name type="common">Desert horned lizard</name>
    <dbReference type="NCBI Taxonomy" id="52577"/>
    <lineage>
        <taxon>Eukaryota</taxon>
        <taxon>Metazoa</taxon>
        <taxon>Chordata</taxon>
        <taxon>Craniata</taxon>
        <taxon>Vertebrata</taxon>
        <taxon>Euteleostomi</taxon>
        <taxon>Lepidosauria</taxon>
        <taxon>Squamata</taxon>
        <taxon>Bifurcata</taxon>
        <taxon>Unidentata</taxon>
        <taxon>Episquamata</taxon>
        <taxon>Toxicofera</taxon>
        <taxon>Iguania</taxon>
        <taxon>Phrynosomatidae</taxon>
        <taxon>Phrynosomatinae</taxon>
        <taxon>Phrynosoma</taxon>
    </lineage>
</organism>
<gene>
    <name evidence="2" type="ORF">JD844_010173</name>
</gene>